<dbReference type="InterPro" id="IPR003370">
    <property type="entry name" value="Chromate_transpt"/>
</dbReference>
<dbReference type="PANTHER" id="PTHR33567">
    <property type="entry name" value="CHROMATE ION TRANSPORTER (EUROFUNG)"/>
    <property type="match status" value="1"/>
</dbReference>
<protein>
    <recommendedName>
        <fullName evidence="11">Chromate ion transporter</fullName>
    </recommendedName>
</protein>
<gene>
    <name evidence="9" type="ORF">M422DRAFT_236782</name>
</gene>
<feature type="transmembrane region" description="Helical" evidence="8">
    <location>
        <begin position="90"/>
        <end position="110"/>
    </location>
</feature>
<evidence type="ECO:0000256" key="4">
    <source>
        <dbReference type="ARBA" id="ARBA00022692"/>
    </source>
</evidence>
<sequence length="523" mass="56150">MIQEGSSQTRRSLTARCAEVIRFYGPFGFIAFGGPAANIVMLRKTFVVREKWIDDKTFTDLFALGSALPGPSFSQLAFSIALLRGGFIPALLSFILLTGPGAVAMLGFGFGVRRIPLTLPDIVFALFSGLNSAAVGLIIVAAYDLSRKVITEPVTRIAVLLSAAFSTCYQSQWLYPVLMVVGGLGTFGWDSFVRWKEERKLNSKDTTGTMEVSPPAALSSPSSNRSPTPTPAADPQDVEMQTLPGSSAKNNLKDDLPVLQNDSSGLYQRKSADTKDIATAQVSELEPAEAEPEPSQYFKLSVIKGLVISISFIAFLVLAVILRATVLHQRAFSFFVNLLIAGTIIFGGGPVVIPLLRSYTVDPGWVNPRDFILGFAVIQALPGPLFNFSVFLGVLVLPHQPVLGALLGCVALFLPGIAIKVGLLPIYTKWRSYRATKSVLRGLNAVAVGLIFSAIYRLIRVGFISPSEDPAVPAVYASLDADGWWVTITATTFVACEWFNVPAPVAIAGGAVGGIAWWGVTKR</sequence>
<name>A0A0C9TVF9_SPHS4</name>
<evidence type="ECO:0000256" key="8">
    <source>
        <dbReference type="SAM" id="Phobius"/>
    </source>
</evidence>
<comment type="subcellular location">
    <subcellularLocation>
        <location evidence="1">Cell membrane</location>
        <topology evidence="1">Multi-pass membrane protein</topology>
    </subcellularLocation>
</comment>
<evidence type="ECO:0000256" key="7">
    <source>
        <dbReference type="SAM" id="MobiDB-lite"/>
    </source>
</evidence>
<feature type="transmembrane region" description="Helical" evidence="8">
    <location>
        <begin position="439"/>
        <end position="459"/>
    </location>
</feature>
<dbReference type="Pfam" id="PF02417">
    <property type="entry name" value="Chromate_transp"/>
    <property type="match status" value="2"/>
</dbReference>
<keyword evidence="3" id="KW-1003">Cell membrane</keyword>
<dbReference type="Proteomes" id="UP000054279">
    <property type="component" value="Unassembled WGS sequence"/>
</dbReference>
<evidence type="ECO:0008006" key="11">
    <source>
        <dbReference type="Google" id="ProtNLM"/>
    </source>
</evidence>
<keyword evidence="4 8" id="KW-0812">Transmembrane</keyword>
<comment type="similarity">
    <text evidence="2">Belongs to the chromate ion transporter (CHR) (TC 2.A.51) family.</text>
</comment>
<evidence type="ECO:0000256" key="5">
    <source>
        <dbReference type="ARBA" id="ARBA00022989"/>
    </source>
</evidence>
<reference evidence="9 10" key="1">
    <citation type="submission" date="2014-06" db="EMBL/GenBank/DDBJ databases">
        <title>Evolutionary Origins and Diversification of the Mycorrhizal Mutualists.</title>
        <authorList>
            <consortium name="DOE Joint Genome Institute"/>
            <consortium name="Mycorrhizal Genomics Consortium"/>
            <person name="Kohler A."/>
            <person name="Kuo A."/>
            <person name="Nagy L.G."/>
            <person name="Floudas D."/>
            <person name="Copeland A."/>
            <person name="Barry K.W."/>
            <person name="Cichocki N."/>
            <person name="Veneault-Fourrey C."/>
            <person name="LaButti K."/>
            <person name="Lindquist E.A."/>
            <person name="Lipzen A."/>
            <person name="Lundell T."/>
            <person name="Morin E."/>
            <person name="Murat C."/>
            <person name="Riley R."/>
            <person name="Ohm R."/>
            <person name="Sun H."/>
            <person name="Tunlid A."/>
            <person name="Henrissat B."/>
            <person name="Grigoriev I.V."/>
            <person name="Hibbett D.S."/>
            <person name="Martin F."/>
        </authorList>
    </citation>
    <scope>NUCLEOTIDE SEQUENCE [LARGE SCALE GENOMIC DNA]</scope>
    <source>
        <strain evidence="9 10">SS14</strain>
    </source>
</reference>
<feature type="transmembrane region" description="Helical" evidence="8">
    <location>
        <begin position="501"/>
        <end position="520"/>
    </location>
</feature>
<dbReference type="HOGENOM" id="CLU_018106_0_2_1"/>
<feature type="transmembrane region" description="Helical" evidence="8">
    <location>
        <begin position="403"/>
        <end position="427"/>
    </location>
</feature>
<feature type="transmembrane region" description="Helical" evidence="8">
    <location>
        <begin position="302"/>
        <end position="322"/>
    </location>
</feature>
<keyword evidence="6 8" id="KW-0472">Membrane</keyword>
<evidence type="ECO:0000313" key="10">
    <source>
        <dbReference type="Proteomes" id="UP000054279"/>
    </source>
</evidence>
<feature type="transmembrane region" description="Helical" evidence="8">
    <location>
        <begin position="334"/>
        <end position="359"/>
    </location>
</feature>
<organism evidence="9 10">
    <name type="scientific">Sphaerobolus stellatus (strain SS14)</name>
    <dbReference type="NCBI Taxonomy" id="990650"/>
    <lineage>
        <taxon>Eukaryota</taxon>
        <taxon>Fungi</taxon>
        <taxon>Dikarya</taxon>
        <taxon>Basidiomycota</taxon>
        <taxon>Agaricomycotina</taxon>
        <taxon>Agaricomycetes</taxon>
        <taxon>Phallomycetidae</taxon>
        <taxon>Geastrales</taxon>
        <taxon>Sphaerobolaceae</taxon>
        <taxon>Sphaerobolus</taxon>
    </lineage>
</organism>
<proteinExistence type="inferred from homology"/>
<dbReference type="GO" id="GO:0015109">
    <property type="term" value="F:chromate transmembrane transporter activity"/>
    <property type="evidence" value="ECO:0007669"/>
    <property type="project" value="InterPro"/>
</dbReference>
<feature type="region of interest" description="Disordered" evidence="7">
    <location>
        <begin position="203"/>
        <end position="256"/>
    </location>
</feature>
<keyword evidence="5 8" id="KW-1133">Transmembrane helix</keyword>
<keyword evidence="10" id="KW-1185">Reference proteome</keyword>
<feature type="compositionally biased region" description="Low complexity" evidence="7">
    <location>
        <begin position="213"/>
        <end position="233"/>
    </location>
</feature>
<feature type="transmembrane region" description="Helical" evidence="8">
    <location>
        <begin position="21"/>
        <end position="41"/>
    </location>
</feature>
<evidence type="ECO:0000256" key="2">
    <source>
        <dbReference type="ARBA" id="ARBA00005262"/>
    </source>
</evidence>
<dbReference type="PANTHER" id="PTHR33567:SF3">
    <property type="entry name" value="CHROMATE ION TRANSPORTER (EUROFUNG)"/>
    <property type="match status" value="1"/>
</dbReference>
<evidence type="ECO:0000313" key="9">
    <source>
        <dbReference type="EMBL" id="KIJ25814.1"/>
    </source>
</evidence>
<dbReference type="EMBL" id="KN837397">
    <property type="protein sequence ID" value="KIJ25814.1"/>
    <property type="molecule type" value="Genomic_DNA"/>
</dbReference>
<feature type="transmembrane region" description="Helical" evidence="8">
    <location>
        <begin position="371"/>
        <end position="397"/>
    </location>
</feature>
<evidence type="ECO:0000256" key="6">
    <source>
        <dbReference type="ARBA" id="ARBA00023136"/>
    </source>
</evidence>
<dbReference type="GO" id="GO:0005886">
    <property type="term" value="C:plasma membrane"/>
    <property type="evidence" value="ECO:0007669"/>
    <property type="project" value="UniProtKB-SubCell"/>
</dbReference>
<accession>A0A0C9TVF9</accession>
<evidence type="ECO:0000256" key="3">
    <source>
        <dbReference type="ARBA" id="ARBA00022475"/>
    </source>
</evidence>
<feature type="transmembrane region" description="Helical" evidence="8">
    <location>
        <begin position="61"/>
        <end position="83"/>
    </location>
</feature>
<feature type="transmembrane region" description="Helical" evidence="8">
    <location>
        <begin position="122"/>
        <end position="142"/>
    </location>
</feature>
<dbReference type="OrthoDB" id="2160638at2759"/>
<evidence type="ECO:0000256" key="1">
    <source>
        <dbReference type="ARBA" id="ARBA00004651"/>
    </source>
</evidence>
<dbReference type="AlphaFoldDB" id="A0A0C9TVF9"/>